<comment type="caution">
    <text evidence="5">The sequence shown here is derived from an EMBL/GenBank/DDBJ whole genome shotgun (WGS) entry which is preliminary data.</text>
</comment>
<dbReference type="InterPro" id="IPR046364">
    <property type="entry name" value="Exo70_C"/>
</dbReference>
<name>A0A4S4EIN6_CAMSN</name>
<feature type="domain" description="Exocyst complex subunit Exo70 C-terminal" evidence="4">
    <location>
        <begin position="275"/>
        <end position="626"/>
    </location>
</feature>
<dbReference type="Proteomes" id="UP000306102">
    <property type="component" value="Unassembled WGS sequence"/>
</dbReference>
<dbReference type="GO" id="GO:0006887">
    <property type="term" value="P:exocytosis"/>
    <property type="evidence" value="ECO:0007669"/>
    <property type="project" value="UniProtKB-KW"/>
</dbReference>
<keyword evidence="2 3" id="KW-0813">Transport</keyword>
<proteinExistence type="inferred from homology"/>
<reference evidence="5 6" key="1">
    <citation type="journal article" date="2018" name="Proc. Natl. Acad. Sci. U.S.A.">
        <title>Draft genome sequence of Camellia sinensis var. sinensis provides insights into the evolution of the tea genome and tea quality.</title>
        <authorList>
            <person name="Wei C."/>
            <person name="Yang H."/>
            <person name="Wang S."/>
            <person name="Zhao J."/>
            <person name="Liu C."/>
            <person name="Gao L."/>
            <person name="Xia E."/>
            <person name="Lu Y."/>
            <person name="Tai Y."/>
            <person name="She G."/>
            <person name="Sun J."/>
            <person name="Cao H."/>
            <person name="Tong W."/>
            <person name="Gao Q."/>
            <person name="Li Y."/>
            <person name="Deng W."/>
            <person name="Jiang X."/>
            <person name="Wang W."/>
            <person name="Chen Q."/>
            <person name="Zhang S."/>
            <person name="Li H."/>
            <person name="Wu J."/>
            <person name="Wang P."/>
            <person name="Li P."/>
            <person name="Shi C."/>
            <person name="Zheng F."/>
            <person name="Jian J."/>
            <person name="Huang B."/>
            <person name="Shan D."/>
            <person name="Shi M."/>
            <person name="Fang C."/>
            <person name="Yue Y."/>
            <person name="Li F."/>
            <person name="Li D."/>
            <person name="Wei S."/>
            <person name="Han B."/>
            <person name="Jiang C."/>
            <person name="Yin Y."/>
            <person name="Xia T."/>
            <person name="Zhang Z."/>
            <person name="Bennetzen J.L."/>
            <person name="Zhao S."/>
            <person name="Wan X."/>
        </authorList>
    </citation>
    <scope>NUCLEOTIDE SEQUENCE [LARGE SCALE GENOMIC DNA]</scope>
    <source>
        <strain evidence="6">cv. Shuchazao</strain>
        <tissue evidence="5">Leaf</tissue>
    </source>
</reference>
<dbReference type="SUPFAM" id="SSF74788">
    <property type="entry name" value="Cullin repeat-like"/>
    <property type="match status" value="1"/>
</dbReference>
<gene>
    <name evidence="5" type="ORF">TEA_007990</name>
</gene>
<evidence type="ECO:0000256" key="3">
    <source>
        <dbReference type="RuleBase" id="RU365026"/>
    </source>
</evidence>
<dbReference type="GO" id="GO:0015031">
    <property type="term" value="P:protein transport"/>
    <property type="evidence" value="ECO:0007669"/>
    <property type="project" value="UniProtKB-KW"/>
</dbReference>
<dbReference type="InterPro" id="IPR016159">
    <property type="entry name" value="Cullin_repeat-like_dom_sf"/>
</dbReference>
<dbReference type="InterPro" id="IPR004140">
    <property type="entry name" value="Exo70"/>
</dbReference>
<dbReference type="Pfam" id="PF20669">
    <property type="entry name" value="Exo70_N"/>
    <property type="match status" value="1"/>
</dbReference>
<accession>A0A4S4EIN6</accession>
<evidence type="ECO:0000256" key="2">
    <source>
        <dbReference type="ARBA" id="ARBA00022448"/>
    </source>
</evidence>
<dbReference type="GO" id="GO:0005546">
    <property type="term" value="F:phosphatidylinositol-4,5-bisphosphate binding"/>
    <property type="evidence" value="ECO:0007669"/>
    <property type="project" value="InterPro"/>
</dbReference>
<comment type="function">
    <text evidence="3">Component of the exocyst complex.</text>
</comment>
<dbReference type="EMBL" id="SDRB02004463">
    <property type="protein sequence ID" value="THG15815.1"/>
    <property type="molecule type" value="Genomic_DNA"/>
</dbReference>
<dbReference type="STRING" id="542762.A0A4S4EIN6"/>
<dbReference type="Pfam" id="PF03081">
    <property type="entry name" value="Exo70_C"/>
    <property type="match status" value="1"/>
</dbReference>
<protein>
    <recommendedName>
        <fullName evidence="3">Exocyst subunit Exo70 family protein</fullName>
    </recommendedName>
</protein>
<evidence type="ECO:0000313" key="5">
    <source>
        <dbReference type="EMBL" id="THG15815.1"/>
    </source>
</evidence>
<keyword evidence="6" id="KW-1185">Reference proteome</keyword>
<evidence type="ECO:0000259" key="4">
    <source>
        <dbReference type="Pfam" id="PF03081"/>
    </source>
</evidence>
<keyword evidence="3" id="KW-0653">Protein transport</keyword>
<evidence type="ECO:0000256" key="1">
    <source>
        <dbReference type="ARBA" id="ARBA00006756"/>
    </source>
</evidence>
<comment type="similarity">
    <text evidence="1 3">Belongs to the EXO70 family.</text>
</comment>
<dbReference type="GO" id="GO:0000145">
    <property type="term" value="C:exocyst"/>
    <property type="evidence" value="ECO:0007669"/>
    <property type="project" value="InterPro"/>
</dbReference>
<organism evidence="5 6">
    <name type="scientific">Camellia sinensis var. sinensis</name>
    <name type="common">China tea</name>
    <dbReference type="NCBI Taxonomy" id="542762"/>
    <lineage>
        <taxon>Eukaryota</taxon>
        <taxon>Viridiplantae</taxon>
        <taxon>Streptophyta</taxon>
        <taxon>Embryophyta</taxon>
        <taxon>Tracheophyta</taxon>
        <taxon>Spermatophyta</taxon>
        <taxon>Magnoliopsida</taxon>
        <taxon>eudicotyledons</taxon>
        <taxon>Gunneridae</taxon>
        <taxon>Pentapetalae</taxon>
        <taxon>asterids</taxon>
        <taxon>Ericales</taxon>
        <taxon>Theaceae</taxon>
        <taxon>Camellia</taxon>
    </lineage>
</organism>
<sequence>MAEFESTDNLVIASRVLRTTLQKSRDLTSAIDKTGPRLESISQTLPSLEEAIKSIAQKCSLVAIRGHVDRAIGPAAAVLKVFDTVNGLQGSLSCDPSSHLFRYLSLVKQLEEALKFLSGNCALVIQWLEDVVQFLKDNTVDDDFYLSNVRKFLKILGELQAMEARSRHVGGPLFGALEKLECEFKHILMENSFPIPFSEQACVSSLPLPEPVIQKLQAIIERLNANNRIEKCVAIYAEVRSSNARATMQALDLDYLDISLSEFDRVQSIEDHIDQWENHLEFAVMHVFDIEHRLCSDVFHKVGSDVWMSCFAKIAVQSGIHNFIKFGNSITKGKKDAIKLLKLLDIFAVLSKLRLHFNYLFGGKACVEIQDQTRDLIKKVVDGACEIFLELSYQVELQRQSTPPSDGSVPRLLNFVIDFCNQLLEDDYRLILIQVLEIHQIWNYQNFDSEILSKEVYKIMSAIELNLETWSKTYKDSTLSCLFMMNANWNIFKSLKGTNLGDMMGDSWLRHHEQAVEYYATVYVRQSWGKLPALLSEEGSLVFSSNDLVKKRLKSFNEAFDEIYKKQSNWVVLDRGLRVKICELVVRIVVPVYERFMKSYMPWAEQGTSPTKYVKYTVDSLESMIRSMLQSKLGKYDSSSTKCRHLIGKIKNVVTNHFSSSPAAA</sequence>
<dbReference type="PANTHER" id="PTHR12542">
    <property type="entry name" value="EXOCYST COMPLEX PROTEIN EXO70"/>
    <property type="match status" value="1"/>
</dbReference>
<keyword evidence="3" id="KW-0268">Exocytosis</keyword>
<dbReference type="PANTHER" id="PTHR12542:SF121">
    <property type="entry name" value="EXOCYST SUBUNIT EXO70 FAMILY PROTEIN"/>
    <property type="match status" value="1"/>
</dbReference>
<dbReference type="Gene3D" id="1.20.1280.170">
    <property type="entry name" value="Exocyst complex component Exo70"/>
    <property type="match status" value="1"/>
</dbReference>
<dbReference type="AlphaFoldDB" id="A0A4S4EIN6"/>
<evidence type="ECO:0000313" key="6">
    <source>
        <dbReference type="Proteomes" id="UP000306102"/>
    </source>
</evidence>